<feature type="transmembrane region" description="Helical" evidence="6">
    <location>
        <begin position="51"/>
        <end position="70"/>
    </location>
</feature>
<keyword evidence="2" id="KW-1003">Cell membrane</keyword>
<dbReference type="InterPro" id="IPR021062">
    <property type="entry name" value="ArAE_1_C"/>
</dbReference>
<reference evidence="8" key="1">
    <citation type="submission" date="2020-12" db="EMBL/GenBank/DDBJ databases">
        <authorList>
            <person name="Huq M.A."/>
        </authorList>
    </citation>
    <scope>NUCLEOTIDE SEQUENCE</scope>
    <source>
        <strain evidence="8">MAHUQ-46</strain>
    </source>
</reference>
<dbReference type="PANTHER" id="PTHR40064">
    <property type="entry name" value="MEMBRANE PROTEIN-RELATED"/>
    <property type="match status" value="1"/>
</dbReference>
<name>A0A934J703_9BACL</name>
<comment type="subcellular location">
    <subcellularLocation>
        <location evidence="1">Cell membrane</location>
        <topology evidence="1">Multi-pass membrane protein</topology>
    </subcellularLocation>
</comment>
<dbReference type="RefSeq" id="WP_199019000.1">
    <property type="nucleotide sequence ID" value="NZ_JAELUP010000027.1"/>
</dbReference>
<evidence type="ECO:0000256" key="6">
    <source>
        <dbReference type="SAM" id="Phobius"/>
    </source>
</evidence>
<dbReference type="Pfam" id="PF11728">
    <property type="entry name" value="ArAE_1_C"/>
    <property type="match status" value="1"/>
</dbReference>
<dbReference type="Gene3D" id="1.20.120.940">
    <property type="entry name" value="Putative aromatic acid exporter, C-terminal domain"/>
    <property type="match status" value="1"/>
</dbReference>
<keyword evidence="5 6" id="KW-0472">Membrane</keyword>
<proteinExistence type="predicted"/>
<organism evidence="8 9">
    <name type="scientific">Paenibacillus roseus</name>
    <dbReference type="NCBI Taxonomy" id="2798579"/>
    <lineage>
        <taxon>Bacteria</taxon>
        <taxon>Bacillati</taxon>
        <taxon>Bacillota</taxon>
        <taxon>Bacilli</taxon>
        <taxon>Bacillales</taxon>
        <taxon>Paenibacillaceae</taxon>
        <taxon>Paenibacillus</taxon>
    </lineage>
</organism>
<sequence length="327" mass="37415">MRIGFRTVKTATGVCLSILIAQWLELPYYSSAGILTLLCIQRTRKQSIAAVMDRFFACIVGMFLSSAMFWLLGYKVWVILILYLIFIPILVRLKIQNGISSSSVIIMHGYMSGYVSLAFFAHELAIIMVGLGVALLVNLYMPGLDRKIDQFKTEVSVRMASIFRELGSYLREGNGSWDGKELLQLADLLKKARHLAVLETENNLTGKLNPFYYYVELKFQQFQIIERMVPLVSRIGLRLEQGERIGEFLGQLGDNIEQLDDSREYLQQLKAIREYHKGLPMPQNRTEFESRASLFTLANELENFLLSSEKRTFASMQPDFSPGKYRT</sequence>
<dbReference type="Pfam" id="PF06081">
    <property type="entry name" value="ArAE_1"/>
    <property type="match status" value="1"/>
</dbReference>
<dbReference type="GO" id="GO:0005886">
    <property type="term" value="C:plasma membrane"/>
    <property type="evidence" value="ECO:0007669"/>
    <property type="project" value="UniProtKB-SubCell"/>
</dbReference>
<dbReference type="InterPro" id="IPR010343">
    <property type="entry name" value="ArAE_1"/>
</dbReference>
<feature type="transmembrane region" description="Helical" evidence="6">
    <location>
        <begin position="114"/>
        <end position="141"/>
    </location>
</feature>
<dbReference type="InterPro" id="IPR052984">
    <property type="entry name" value="UPF0421"/>
</dbReference>
<keyword evidence="3 6" id="KW-0812">Transmembrane</keyword>
<evidence type="ECO:0000256" key="2">
    <source>
        <dbReference type="ARBA" id="ARBA00022475"/>
    </source>
</evidence>
<feature type="transmembrane region" description="Helical" evidence="6">
    <location>
        <begin position="76"/>
        <end position="93"/>
    </location>
</feature>
<evidence type="ECO:0000259" key="7">
    <source>
        <dbReference type="Pfam" id="PF11728"/>
    </source>
</evidence>
<evidence type="ECO:0000256" key="4">
    <source>
        <dbReference type="ARBA" id="ARBA00022989"/>
    </source>
</evidence>
<keyword evidence="4 6" id="KW-1133">Transmembrane helix</keyword>
<evidence type="ECO:0000313" key="8">
    <source>
        <dbReference type="EMBL" id="MBJ6361453.1"/>
    </source>
</evidence>
<dbReference type="AlphaFoldDB" id="A0A934J703"/>
<dbReference type="EMBL" id="JAELUP010000027">
    <property type="protein sequence ID" value="MBJ6361453.1"/>
    <property type="molecule type" value="Genomic_DNA"/>
</dbReference>
<evidence type="ECO:0000256" key="5">
    <source>
        <dbReference type="ARBA" id="ARBA00023136"/>
    </source>
</evidence>
<protein>
    <submittedName>
        <fullName evidence="8">Aromatic acid exporter family protein</fullName>
    </submittedName>
</protein>
<dbReference type="PANTHER" id="PTHR40064:SF1">
    <property type="entry name" value="MEMBRANE PROTEIN"/>
    <property type="match status" value="1"/>
</dbReference>
<evidence type="ECO:0000313" key="9">
    <source>
        <dbReference type="Proteomes" id="UP000640274"/>
    </source>
</evidence>
<feature type="domain" description="Putative aromatic acid exporter C-terminal" evidence="7">
    <location>
        <begin position="145"/>
        <end position="306"/>
    </location>
</feature>
<dbReference type="InterPro" id="IPR038323">
    <property type="entry name" value="ArAE_1_C_sf"/>
</dbReference>
<gene>
    <name evidence="8" type="ORF">JFN88_09060</name>
</gene>
<evidence type="ECO:0000256" key="1">
    <source>
        <dbReference type="ARBA" id="ARBA00004651"/>
    </source>
</evidence>
<evidence type="ECO:0000256" key="3">
    <source>
        <dbReference type="ARBA" id="ARBA00022692"/>
    </source>
</evidence>
<comment type="caution">
    <text evidence="8">The sequence shown here is derived from an EMBL/GenBank/DDBJ whole genome shotgun (WGS) entry which is preliminary data.</text>
</comment>
<accession>A0A934J703</accession>
<keyword evidence="9" id="KW-1185">Reference proteome</keyword>
<dbReference type="Proteomes" id="UP000640274">
    <property type="component" value="Unassembled WGS sequence"/>
</dbReference>